<dbReference type="EMBL" id="JBHSIU010000030">
    <property type="protein sequence ID" value="MFC5001269.1"/>
    <property type="molecule type" value="Genomic_DNA"/>
</dbReference>
<reference evidence="4" key="1">
    <citation type="journal article" date="2019" name="Int. J. Syst. Evol. Microbiol.">
        <title>The Global Catalogue of Microorganisms (GCM) 10K type strain sequencing project: providing services to taxonomists for standard genome sequencing and annotation.</title>
        <authorList>
            <consortium name="The Broad Institute Genomics Platform"/>
            <consortium name="The Broad Institute Genome Sequencing Center for Infectious Disease"/>
            <person name="Wu L."/>
            <person name="Ma J."/>
        </authorList>
    </citation>
    <scope>NUCLEOTIDE SEQUENCE [LARGE SCALE GENOMIC DNA]</scope>
    <source>
        <strain evidence="4">CGMCC 4.7152</strain>
    </source>
</reference>
<sequence>MTTEEPIVDSATGWVARHIRTYVDSGGTKGHLYQGLPTLLITVRGRRSGVLRRTALIYGRAGDDLVVVASNGGSAGHPAWYLNLCDTPDVDLQVGTERFAARARTATAQERPALWQTMVTIFPRYEQYRAAAAREIPVVVLERLHTGTGIDVGPA</sequence>
<accession>A0ABV9VZU2</accession>
<dbReference type="InterPro" id="IPR012349">
    <property type="entry name" value="Split_barrel_FMN-bd"/>
</dbReference>
<evidence type="ECO:0000256" key="2">
    <source>
        <dbReference type="ARBA" id="ARBA00049106"/>
    </source>
</evidence>
<evidence type="ECO:0000256" key="1">
    <source>
        <dbReference type="ARBA" id="ARBA00008710"/>
    </source>
</evidence>
<dbReference type="PANTHER" id="PTHR39428">
    <property type="entry name" value="F420H(2)-DEPENDENT QUINONE REDUCTASE RV1261C"/>
    <property type="match status" value="1"/>
</dbReference>
<keyword evidence="4" id="KW-1185">Reference proteome</keyword>
<evidence type="ECO:0000313" key="4">
    <source>
        <dbReference type="Proteomes" id="UP001595912"/>
    </source>
</evidence>
<name>A0ABV9VZU2_9ACTN</name>
<comment type="catalytic activity">
    <reaction evidence="2">
        <text>oxidized coenzyme F420-(gamma-L-Glu)(n) + a quinol + H(+) = reduced coenzyme F420-(gamma-L-Glu)(n) + a quinone</text>
        <dbReference type="Rhea" id="RHEA:39663"/>
        <dbReference type="Rhea" id="RHEA-COMP:12939"/>
        <dbReference type="Rhea" id="RHEA-COMP:14378"/>
        <dbReference type="ChEBI" id="CHEBI:15378"/>
        <dbReference type="ChEBI" id="CHEBI:24646"/>
        <dbReference type="ChEBI" id="CHEBI:132124"/>
        <dbReference type="ChEBI" id="CHEBI:133980"/>
        <dbReference type="ChEBI" id="CHEBI:139511"/>
    </reaction>
</comment>
<evidence type="ECO:0000313" key="3">
    <source>
        <dbReference type="EMBL" id="MFC5001269.1"/>
    </source>
</evidence>
<protein>
    <submittedName>
        <fullName evidence="3">Nitroreductase family deazaflavin-dependent oxidoreductase</fullName>
    </submittedName>
</protein>
<proteinExistence type="inferred from homology"/>
<comment type="caution">
    <text evidence="3">The sequence shown here is derived from an EMBL/GenBank/DDBJ whole genome shotgun (WGS) entry which is preliminary data.</text>
</comment>
<dbReference type="Pfam" id="PF04075">
    <property type="entry name" value="F420H2_quin_red"/>
    <property type="match status" value="1"/>
</dbReference>
<dbReference type="NCBIfam" id="TIGR00026">
    <property type="entry name" value="hi_GC_TIGR00026"/>
    <property type="match status" value="1"/>
</dbReference>
<dbReference type="Proteomes" id="UP001595912">
    <property type="component" value="Unassembled WGS sequence"/>
</dbReference>
<dbReference type="Gene3D" id="2.30.110.10">
    <property type="entry name" value="Electron Transport, Fmn-binding Protein, Chain A"/>
    <property type="match status" value="1"/>
</dbReference>
<gene>
    <name evidence="3" type="ORF">ACFPIJ_25955</name>
</gene>
<dbReference type="RefSeq" id="WP_380118115.1">
    <property type="nucleotide sequence ID" value="NZ_JBHSIU010000030.1"/>
</dbReference>
<dbReference type="PANTHER" id="PTHR39428:SF1">
    <property type="entry name" value="F420H(2)-DEPENDENT QUINONE REDUCTASE RV1261C"/>
    <property type="match status" value="1"/>
</dbReference>
<dbReference type="InterPro" id="IPR004378">
    <property type="entry name" value="F420H2_quin_Rdtase"/>
</dbReference>
<organism evidence="3 4">
    <name type="scientific">Dactylosporangium cerinum</name>
    <dbReference type="NCBI Taxonomy" id="1434730"/>
    <lineage>
        <taxon>Bacteria</taxon>
        <taxon>Bacillati</taxon>
        <taxon>Actinomycetota</taxon>
        <taxon>Actinomycetes</taxon>
        <taxon>Micromonosporales</taxon>
        <taxon>Micromonosporaceae</taxon>
        <taxon>Dactylosporangium</taxon>
    </lineage>
</organism>
<comment type="similarity">
    <text evidence="1">Belongs to the F420H(2)-dependent quinone reductase family.</text>
</comment>